<evidence type="ECO:0000259" key="9">
    <source>
        <dbReference type="PROSITE" id="PS50011"/>
    </source>
</evidence>
<dbReference type="OMA" id="WGETIRP"/>
<keyword evidence="3 6" id="KW-0547">Nucleotide-binding</keyword>
<evidence type="ECO:0000256" key="3">
    <source>
        <dbReference type="ARBA" id="ARBA00022741"/>
    </source>
</evidence>
<evidence type="ECO:0000313" key="10">
    <source>
        <dbReference type="EMBL" id="KCW64693.1"/>
    </source>
</evidence>
<dbReference type="InterPro" id="IPR001245">
    <property type="entry name" value="Ser-Thr/Tyr_kinase_cat_dom"/>
</dbReference>
<evidence type="ECO:0000256" key="2">
    <source>
        <dbReference type="ARBA" id="ARBA00022679"/>
    </source>
</evidence>
<dbReference type="GO" id="GO:0004674">
    <property type="term" value="F:protein serine/threonine kinase activity"/>
    <property type="evidence" value="ECO:0007669"/>
    <property type="project" value="UniProtKB-KW"/>
</dbReference>
<sequence>MWIVSIFVEFISDANAIFWHIFAAGNQAPLRIGLGTGFGALASIFLCLCIYMIRHKQQHWLSIFRSRHASYDSSLKADLEVGNIYFGVPILTNAELEEATNHFDSARELGAGGFGIVYYGKLRDGREVAVKRLYKRNYRQVKQFVTEVQILTRLRHKNLVSLYGYTSRHSRELLLVYEYIPNGTVADHLHGERAKQVSLPWPTRISIAIETATALAYLHASDTIHRDGTPGYVDPEYHQCYQLTEKSDVYSFGVVLVELISSMPAVDINRDRHEINLANLATSKIRNHEFCELIDPNLGFELDPEINRMIRVVAELAFRCLQQDKDVRPSMGTVLEELKAISSGTQEPGKSKDVSYDNSTGQSENPLPSPQCDNVELLKNMKSLTSPVSVTQKWGSSGSSSVRSG</sequence>
<dbReference type="InterPro" id="IPR011009">
    <property type="entry name" value="Kinase-like_dom_sf"/>
</dbReference>
<feature type="compositionally biased region" description="Polar residues" evidence="7">
    <location>
        <begin position="356"/>
        <end position="366"/>
    </location>
</feature>
<dbReference type="Gene3D" id="1.10.510.10">
    <property type="entry name" value="Transferase(Phosphotransferase) domain 1"/>
    <property type="match status" value="2"/>
</dbReference>
<dbReference type="InterPro" id="IPR000719">
    <property type="entry name" value="Prot_kinase_dom"/>
</dbReference>
<feature type="transmembrane region" description="Helical" evidence="8">
    <location>
        <begin position="32"/>
        <end position="53"/>
    </location>
</feature>
<evidence type="ECO:0000256" key="5">
    <source>
        <dbReference type="ARBA" id="ARBA00022840"/>
    </source>
</evidence>
<organism evidence="10">
    <name type="scientific">Eucalyptus grandis</name>
    <name type="common">Flooded gum</name>
    <dbReference type="NCBI Taxonomy" id="71139"/>
    <lineage>
        <taxon>Eukaryota</taxon>
        <taxon>Viridiplantae</taxon>
        <taxon>Streptophyta</taxon>
        <taxon>Embryophyta</taxon>
        <taxon>Tracheophyta</taxon>
        <taxon>Spermatophyta</taxon>
        <taxon>Magnoliopsida</taxon>
        <taxon>eudicotyledons</taxon>
        <taxon>Gunneridae</taxon>
        <taxon>Pentapetalae</taxon>
        <taxon>rosids</taxon>
        <taxon>malvids</taxon>
        <taxon>Myrtales</taxon>
        <taxon>Myrtaceae</taxon>
        <taxon>Myrtoideae</taxon>
        <taxon>Eucalypteae</taxon>
        <taxon>Eucalyptus</taxon>
    </lineage>
</organism>
<evidence type="ECO:0000256" key="4">
    <source>
        <dbReference type="ARBA" id="ARBA00022777"/>
    </source>
</evidence>
<reference evidence="10" key="1">
    <citation type="submission" date="2013-07" db="EMBL/GenBank/DDBJ databases">
        <title>The genome of Eucalyptus grandis.</title>
        <authorList>
            <person name="Schmutz J."/>
            <person name="Hayes R."/>
            <person name="Myburg A."/>
            <person name="Tuskan G."/>
            <person name="Grattapaglia D."/>
            <person name="Rokhsar D.S."/>
        </authorList>
    </citation>
    <scope>NUCLEOTIDE SEQUENCE</scope>
    <source>
        <tissue evidence="10">Leaf extractions</tissue>
    </source>
</reference>
<dbReference type="AlphaFoldDB" id="A0A059BEZ7"/>
<dbReference type="InterPro" id="IPR017441">
    <property type="entry name" value="Protein_kinase_ATP_BS"/>
</dbReference>
<dbReference type="GO" id="GO:0005524">
    <property type="term" value="F:ATP binding"/>
    <property type="evidence" value="ECO:0007669"/>
    <property type="project" value="UniProtKB-UniRule"/>
</dbReference>
<dbReference type="PROSITE" id="PS50011">
    <property type="entry name" value="PROTEIN_KINASE_DOM"/>
    <property type="match status" value="1"/>
</dbReference>
<keyword evidence="8" id="KW-0812">Transmembrane</keyword>
<keyword evidence="8" id="KW-1133">Transmembrane helix</keyword>
<keyword evidence="1" id="KW-0723">Serine/threonine-protein kinase</keyword>
<evidence type="ECO:0000256" key="6">
    <source>
        <dbReference type="PROSITE-ProRule" id="PRU10141"/>
    </source>
</evidence>
<evidence type="ECO:0000256" key="8">
    <source>
        <dbReference type="SAM" id="Phobius"/>
    </source>
</evidence>
<protein>
    <recommendedName>
        <fullName evidence="9">Protein kinase domain-containing protein</fullName>
    </recommendedName>
</protein>
<dbReference type="PANTHER" id="PTHR46008">
    <property type="entry name" value="LEAF RUST 10 DISEASE-RESISTANCE LOCUS RECEPTOR-LIKE PROTEIN KINASE-LIKE 1.4"/>
    <property type="match status" value="1"/>
</dbReference>
<feature type="domain" description="Protein kinase" evidence="9">
    <location>
        <begin position="103"/>
        <end position="341"/>
    </location>
</feature>
<dbReference type="Gramene" id="KCW64693">
    <property type="protein sequence ID" value="KCW64693"/>
    <property type="gene ID" value="EUGRSUZ_G02282"/>
</dbReference>
<dbReference type="Gene3D" id="3.30.200.20">
    <property type="entry name" value="Phosphorylase Kinase, domain 1"/>
    <property type="match status" value="1"/>
</dbReference>
<dbReference type="InParanoid" id="A0A059BEZ7"/>
<dbReference type="FunFam" id="3.30.200.20:FF:000039">
    <property type="entry name" value="receptor-like protein kinase FERONIA"/>
    <property type="match status" value="1"/>
</dbReference>
<keyword evidence="2" id="KW-0808">Transferase</keyword>
<dbReference type="PANTHER" id="PTHR46008:SF2">
    <property type="entry name" value="LEAF RUST 10 DISEASE-RESISTANCE LOCUS RECEPTOR-LIKE PROTEIN KINASE-LIKE 1.4"/>
    <property type="match status" value="1"/>
</dbReference>
<feature type="binding site" evidence="6">
    <location>
        <position position="131"/>
    </location>
    <ligand>
        <name>ATP</name>
        <dbReference type="ChEBI" id="CHEBI:30616"/>
    </ligand>
</feature>
<feature type="region of interest" description="Disordered" evidence="7">
    <location>
        <begin position="340"/>
        <end position="373"/>
    </location>
</feature>
<dbReference type="PROSITE" id="PS00107">
    <property type="entry name" value="PROTEIN_KINASE_ATP"/>
    <property type="match status" value="1"/>
</dbReference>
<dbReference type="SUPFAM" id="SSF56112">
    <property type="entry name" value="Protein kinase-like (PK-like)"/>
    <property type="match status" value="1"/>
</dbReference>
<gene>
    <name evidence="10" type="ORF">EUGRSUZ_G02282</name>
</gene>
<keyword evidence="5 6" id="KW-0067">ATP-binding</keyword>
<proteinExistence type="predicted"/>
<dbReference type="Pfam" id="PF07714">
    <property type="entry name" value="PK_Tyr_Ser-Thr"/>
    <property type="match status" value="2"/>
</dbReference>
<dbReference type="EMBL" id="KK198759">
    <property type="protein sequence ID" value="KCW64693.1"/>
    <property type="molecule type" value="Genomic_DNA"/>
</dbReference>
<evidence type="ECO:0000256" key="1">
    <source>
        <dbReference type="ARBA" id="ARBA00022527"/>
    </source>
</evidence>
<keyword evidence="8" id="KW-0472">Membrane</keyword>
<keyword evidence="4" id="KW-0418">Kinase</keyword>
<evidence type="ECO:0000256" key="7">
    <source>
        <dbReference type="SAM" id="MobiDB-lite"/>
    </source>
</evidence>
<accession>A0A059BEZ7</accession>
<name>A0A059BEZ7_EUCGR</name>